<dbReference type="Pfam" id="PF07687">
    <property type="entry name" value="M20_dimer"/>
    <property type="match status" value="1"/>
</dbReference>
<dbReference type="Proteomes" id="UP000704611">
    <property type="component" value="Unassembled WGS sequence"/>
</dbReference>
<proteinExistence type="predicted"/>
<accession>A0ABS6MJM0</accession>
<dbReference type="Pfam" id="PF01546">
    <property type="entry name" value="Peptidase_M20"/>
    <property type="match status" value="1"/>
</dbReference>
<dbReference type="InterPro" id="IPR011650">
    <property type="entry name" value="Peptidase_M20_dimer"/>
</dbReference>
<keyword evidence="2" id="KW-0732">Signal</keyword>
<organism evidence="4 5">
    <name type="scientific">Arsukibacterium indicum</name>
    <dbReference type="NCBI Taxonomy" id="2848612"/>
    <lineage>
        <taxon>Bacteria</taxon>
        <taxon>Pseudomonadati</taxon>
        <taxon>Pseudomonadota</taxon>
        <taxon>Gammaproteobacteria</taxon>
        <taxon>Chromatiales</taxon>
        <taxon>Chromatiaceae</taxon>
        <taxon>Arsukibacterium</taxon>
    </lineage>
</organism>
<keyword evidence="5" id="KW-1185">Reference proteome</keyword>
<dbReference type="EMBL" id="JAHRID010000003">
    <property type="protein sequence ID" value="MBV2129016.1"/>
    <property type="molecule type" value="Genomic_DNA"/>
</dbReference>
<dbReference type="PANTHER" id="PTHR11014">
    <property type="entry name" value="PEPTIDASE M20 FAMILY MEMBER"/>
    <property type="match status" value="1"/>
</dbReference>
<gene>
    <name evidence="4" type="ORF">KQY15_07925</name>
</gene>
<evidence type="ECO:0000256" key="1">
    <source>
        <dbReference type="ARBA" id="ARBA00022801"/>
    </source>
</evidence>
<name>A0ABS6MJM0_9GAMM</name>
<feature type="chain" id="PRO_5045129017" evidence="2">
    <location>
        <begin position="20"/>
        <end position="440"/>
    </location>
</feature>
<protein>
    <submittedName>
        <fullName evidence="4">Amidohydrolase</fullName>
    </submittedName>
</protein>
<feature type="signal peptide" evidence="2">
    <location>
        <begin position="1"/>
        <end position="19"/>
    </location>
</feature>
<dbReference type="RefSeq" id="WP_217668648.1">
    <property type="nucleotide sequence ID" value="NZ_JAHRID010000003.1"/>
</dbReference>
<dbReference type="PANTHER" id="PTHR11014:SF63">
    <property type="entry name" value="METALLOPEPTIDASE, PUTATIVE (AFU_ORTHOLOGUE AFUA_6G09600)-RELATED"/>
    <property type="match status" value="1"/>
</dbReference>
<dbReference type="PIRSF" id="PIRSF005962">
    <property type="entry name" value="Pept_M20D_amidohydro"/>
    <property type="match status" value="1"/>
</dbReference>
<dbReference type="NCBIfam" id="TIGR01891">
    <property type="entry name" value="amidohydrolases"/>
    <property type="match status" value="1"/>
</dbReference>
<dbReference type="InterPro" id="IPR017439">
    <property type="entry name" value="Amidohydrolase"/>
</dbReference>
<evidence type="ECO:0000259" key="3">
    <source>
        <dbReference type="Pfam" id="PF07687"/>
    </source>
</evidence>
<keyword evidence="1" id="KW-0378">Hydrolase</keyword>
<feature type="domain" description="Peptidase M20 dimerisation" evidence="3">
    <location>
        <begin position="215"/>
        <end position="308"/>
    </location>
</feature>
<evidence type="ECO:0000313" key="4">
    <source>
        <dbReference type="EMBL" id="MBV2129016.1"/>
    </source>
</evidence>
<evidence type="ECO:0000313" key="5">
    <source>
        <dbReference type="Proteomes" id="UP000704611"/>
    </source>
</evidence>
<dbReference type="InterPro" id="IPR002933">
    <property type="entry name" value="Peptidase_M20"/>
</dbReference>
<comment type="caution">
    <text evidence="4">The sequence shown here is derived from an EMBL/GenBank/DDBJ whole genome shotgun (WGS) entry which is preliminary data.</text>
</comment>
<sequence length="440" mass="46884">MKKICSLILLGSLSIGLSAATTSEISHSIDKDYKAHLAPLWDHFHRNPELSLMEHNTAKRLAEEIRAAGFTVTEGIGGTGIVAILKNGPGPMVMLRADMDGLPVKELSGLKNASQIVMTDWDGNEVGVMHACGHDVHITSLVGTARYMAKIKDQWSGTLMLIGQPAEEKGPGASAMMADGIWEKFGQPDYALAFHVDADAVAGKITIDEGSPYAGSDSVDIIVHGVGAHGAYPHQGKDPIVMGAQIVTNLQTIISRELAPRDAGVITVGSFHSGTKHNIISERAHLQLTVRSLNPEVREQLLSAIERVAIGTAKTAGLSDDKMPEVIVSPEAYPPTFNDKNLAQRLKRVIVEKMGEEALIPPAESGMGAEDFGFFTTDPYIPSVYFSVGGTPAEDFARAKAGGAPVASHHSPQFKISPEPSIKSGVEASVHALLELMPKK</sequence>
<evidence type="ECO:0000256" key="2">
    <source>
        <dbReference type="SAM" id="SignalP"/>
    </source>
</evidence>
<reference evidence="4 5" key="1">
    <citation type="submission" date="2021-06" db="EMBL/GenBank/DDBJ databases">
        <title>Rheinheimera indica sp. nov., isolated from deep-sea sediment.</title>
        <authorList>
            <person name="Wang Z."/>
            <person name="Zhang X.-Y."/>
        </authorList>
    </citation>
    <scope>NUCLEOTIDE SEQUENCE [LARGE SCALE GENOMIC DNA]</scope>
    <source>
        <strain evidence="4 5">SM2107</strain>
    </source>
</reference>